<name>A0AAQ3R2S6_9PEZI</name>
<dbReference type="FunFam" id="3.40.50.720:FF:000030">
    <property type="entry name" value="Glutamate dehydrogenase"/>
    <property type="match status" value="1"/>
</dbReference>
<dbReference type="Pfam" id="PF02935">
    <property type="entry name" value="COX7C"/>
    <property type="match status" value="1"/>
</dbReference>
<feature type="binding site" evidence="17">
    <location>
        <position position="197"/>
    </location>
    <ligand>
        <name>NAD(+)</name>
        <dbReference type="ChEBI" id="CHEBI:57540"/>
    </ligand>
</feature>
<dbReference type="FunFam" id="1.10.285.10:FF:000001">
    <property type="entry name" value="Glutamate dehydrogenase"/>
    <property type="match status" value="1"/>
</dbReference>
<dbReference type="GO" id="GO:0005829">
    <property type="term" value="C:cytosol"/>
    <property type="evidence" value="ECO:0007669"/>
    <property type="project" value="TreeGrafter"/>
</dbReference>
<feature type="binding site" evidence="17">
    <location>
        <position position="102"/>
    </location>
    <ligand>
        <name>substrate</name>
    </ligand>
</feature>
<dbReference type="Pfam" id="PF00208">
    <property type="entry name" value="ELFV_dehydrog"/>
    <property type="match status" value="1"/>
</dbReference>
<evidence type="ECO:0000256" key="14">
    <source>
        <dbReference type="ARBA" id="ARBA00048584"/>
    </source>
</evidence>
<proteinExistence type="inferred from homology"/>
<dbReference type="SUPFAM" id="SSF51735">
    <property type="entry name" value="NAD(P)-binding Rossmann-fold domains"/>
    <property type="match status" value="1"/>
</dbReference>
<evidence type="ECO:0000313" key="22">
    <source>
        <dbReference type="EMBL" id="WPG98580.1"/>
    </source>
</evidence>
<dbReference type="PIRSF" id="PIRSF000185">
    <property type="entry name" value="Glu_DH"/>
    <property type="match status" value="1"/>
</dbReference>
<evidence type="ECO:0000256" key="9">
    <source>
        <dbReference type="ARBA" id="ARBA00022946"/>
    </source>
</evidence>
<dbReference type="Gene3D" id="3.40.50.720">
    <property type="entry name" value="NAD(P)-binding Rossmann-like Domain"/>
    <property type="match status" value="1"/>
</dbReference>
<dbReference type="GO" id="GO:0000166">
    <property type="term" value="F:nucleotide binding"/>
    <property type="evidence" value="ECO:0007669"/>
    <property type="project" value="UniProtKB-KW"/>
</dbReference>
<dbReference type="NCBIfam" id="NF006929">
    <property type="entry name" value="PRK09414.1"/>
    <property type="match status" value="1"/>
</dbReference>
<feature type="domain" description="Glutamate/phenylalanine/leucine/valine/L-tryptophan dehydrogenase C-terminal" evidence="21">
    <location>
        <begin position="190"/>
        <end position="454"/>
    </location>
</feature>
<dbReference type="EMBL" id="CP138581">
    <property type="protein sequence ID" value="WPG98580.1"/>
    <property type="molecule type" value="Genomic_DNA"/>
</dbReference>
<keyword evidence="6 20" id="KW-0812">Transmembrane</keyword>
<keyword evidence="8" id="KW-0521">NADP</keyword>
<dbReference type="SUPFAM" id="SSF53223">
    <property type="entry name" value="Aminoacid dehydrogenase-like, N-terminal domain"/>
    <property type="match status" value="1"/>
</dbReference>
<evidence type="ECO:0000256" key="6">
    <source>
        <dbReference type="ARBA" id="ARBA00022692"/>
    </source>
</evidence>
<sequence>MSNLPSEPEFEQAYNELASTLENSTLFEKHPEYRKALKVAAIPERVIQFRVTWEDDKGEVQVNRGFRVQFNSALGPYKGGLRLHPSVNLSILKFLGFEQIFKNALTGLNMGGGKGGSDFDPKGKSDNEIRRFCVSFMRELNKHIGADTDVPAGDIGTTGREIGYMFGAYRAEKNKWEGVLTGKGATWGGSLIRPEATGYGLVYYVEHMIKYASGGKESFQGKRVAISGSGNVAQYAALKVIELGGTVVSLSDSKGALVATGTEGFTPEHINTIADLKVKFKQLSELAESAQYKSKFQYIAGARPWVHVGKVDVALPSATQNEVSGEEAEKLIEAGAKFIAEGSNMGCTQQAIDIFEKCRKENKGNAIWYAPGKAANAGGVAVSGLEMAQNSARLKWTAEEVDEKLKGIMQNCFENCLSTAQEYVPSAEGEFPSLVAGGNIAGFSKVAAAMKDQDGRRRRDGRQEMLARTIARAPSTIARRGFSTTRTQLGSPYHYPEGPRSNIPFNPLTKFFAVRYWTFMAVGFGLPFGIAVWQTNKNQ</sequence>
<feature type="transmembrane region" description="Helical" evidence="20">
    <location>
        <begin position="514"/>
        <end position="533"/>
    </location>
</feature>
<evidence type="ECO:0000256" key="13">
    <source>
        <dbReference type="ARBA" id="ARBA00023136"/>
    </source>
</evidence>
<evidence type="ECO:0000256" key="8">
    <source>
        <dbReference type="ARBA" id="ARBA00022857"/>
    </source>
</evidence>
<evidence type="ECO:0000256" key="3">
    <source>
        <dbReference type="ARBA" id="ARBA00006382"/>
    </source>
</evidence>
<dbReference type="GO" id="GO:0006123">
    <property type="term" value="P:mitochondrial electron transport, cytochrome c to oxygen"/>
    <property type="evidence" value="ECO:0007669"/>
    <property type="project" value="InterPro"/>
</dbReference>
<feature type="active site" description="Proton donor" evidence="16">
    <location>
        <position position="114"/>
    </location>
</feature>
<feature type="binding site" evidence="17">
    <location>
        <position position="383"/>
    </location>
    <ligand>
        <name>substrate</name>
    </ligand>
</feature>
<comment type="subcellular location">
    <subcellularLocation>
        <location evidence="1">Mitochondrion inner membrane</location>
        <topology evidence="1">Single-pass membrane protein</topology>
    </subcellularLocation>
</comment>
<evidence type="ECO:0000256" key="15">
    <source>
        <dbReference type="PIRNR" id="PIRNR000185"/>
    </source>
</evidence>
<evidence type="ECO:0000256" key="4">
    <source>
        <dbReference type="ARBA" id="ARBA00010514"/>
    </source>
</evidence>
<dbReference type="Pfam" id="PF02812">
    <property type="entry name" value="ELFV_dehydrog_N"/>
    <property type="match status" value="1"/>
</dbReference>
<feature type="binding site" evidence="17">
    <location>
        <position position="99"/>
    </location>
    <ligand>
        <name>substrate</name>
    </ligand>
</feature>
<dbReference type="Gene3D" id="3.40.50.10860">
    <property type="entry name" value="Leucine Dehydrogenase, chain A, domain 1"/>
    <property type="match status" value="1"/>
</dbReference>
<feature type="binding site" evidence="17">
    <location>
        <position position="153"/>
    </location>
    <ligand>
        <name>substrate</name>
    </ligand>
</feature>
<dbReference type="PROSITE" id="PS00074">
    <property type="entry name" value="GLFV_DEHYDROGENASE"/>
    <property type="match status" value="1"/>
</dbReference>
<dbReference type="InterPro" id="IPR006097">
    <property type="entry name" value="Glu/Leu/Phe/Val/Trp_DH_dimer"/>
</dbReference>
<comment type="similarity">
    <text evidence="3 15 19">Belongs to the Glu/Leu/Phe/Val dehydrogenases family.</text>
</comment>
<accession>A0AAQ3R2S6</accession>
<dbReference type="PANTHER" id="PTHR43571:SF1">
    <property type="entry name" value="NADP-SPECIFIC GLUTAMATE DEHYDROGENASE 1-RELATED"/>
    <property type="match status" value="1"/>
</dbReference>
<dbReference type="CDD" id="cd05313">
    <property type="entry name" value="NAD_bind_2_Glu_DH"/>
    <property type="match status" value="1"/>
</dbReference>
<evidence type="ECO:0000256" key="17">
    <source>
        <dbReference type="PIRSR" id="PIRSR000185-2"/>
    </source>
</evidence>
<keyword evidence="12" id="KW-0496">Mitochondrion</keyword>
<evidence type="ECO:0000256" key="1">
    <source>
        <dbReference type="ARBA" id="ARBA00004434"/>
    </source>
</evidence>
<dbReference type="FunFam" id="1.10.285.10:FF:000003">
    <property type="entry name" value="Glutamate dehydrogenase"/>
    <property type="match status" value="1"/>
</dbReference>
<dbReference type="Proteomes" id="UP001303373">
    <property type="component" value="Chromosome 2"/>
</dbReference>
<comment type="similarity">
    <text evidence="4">Belongs to the cytochrome c oxidase VIIc family.</text>
</comment>
<reference evidence="22 23" key="1">
    <citation type="submission" date="2023-11" db="EMBL/GenBank/DDBJ databases">
        <title>An acidophilic fungus is an integral part of prey digestion in a carnivorous sundew plant.</title>
        <authorList>
            <person name="Tsai I.J."/>
        </authorList>
    </citation>
    <scope>NUCLEOTIDE SEQUENCE [LARGE SCALE GENOMIC DNA]</scope>
    <source>
        <strain evidence="22">169a</strain>
    </source>
</reference>
<dbReference type="InterPro" id="IPR033524">
    <property type="entry name" value="Glu/Leu/Phe/Val_DH_AS"/>
</dbReference>
<keyword evidence="17" id="KW-0520">NAD</keyword>
<evidence type="ECO:0000256" key="20">
    <source>
        <dbReference type="SAM" id="Phobius"/>
    </source>
</evidence>
<evidence type="ECO:0000313" key="23">
    <source>
        <dbReference type="Proteomes" id="UP001303373"/>
    </source>
</evidence>
<dbReference type="Gene3D" id="4.10.49.10">
    <property type="entry name" value="Cytochrome c oxidase subunit VIIc"/>
    <property type="match status" value="1"/>
</dbReference>
<keyword evidence="17" id="KW-0547">Nucleotide-binding</keyword>
<dbReference type="InterPro" id="IPR004202">
    <property type="entry name" value="COX7C/Cox8"/>
</dbReference>
<evidence type="ECO:0000259" key="21">
    <source>
        <dbReference type="SMART" id="SM00839"/>
    </source>
</evidence>
<dbReference type="PRINTS" id="PR00082">
    <property type="entry name" value="GLFDHDRGNASE"/>
</dbReference>
<keyword evidence="13 20" id="KW-0472">Membrane</keyword>
<protein>
    <recommendedName>
        <fullName evidence="15">Glutamate dehydrogenase</fullName>
    </recommendedName>
</protein>
<evidence type="ECO:0000256" key="12">
    <source>
        <dbReference type="ARBA" id="ARBA00023128"/>
    </source>
</evidence>
<dbReference type="PANTHER" id="PTHR43571">
    <property type="entry name" value="NADP-SPECIFIC GLUTAMATE DEHYDROGENASE 1-RELATED"/>
    <property type="match status" value="1"/>
</dbReference>
<organism evidence="22 23">
    <name type="scientific">Acrodontium crateriforme</name>
    <dbReference type="NCBI Taxonomy" id="150365"/>
    <lineage>
        <taxon>Eukaryota</taxon>
        <taxon>Fungi</taxon>
        <taxon>Dikarya</taxon>
        <taxon>Ascomycota</taxon>
        <taxon>Pezizomycotina</taxon>
        <taxon>Dothideomycetes</taxon>
        <taxon>Dothideomycetidae</taxon>
        <taxon>Mycosphaerellales</taxon>
        <taxon>Teratosphaeriaceae</taxon>
        <taxon>Acrodontium</taxon>
    </lineage>
</organism>
<evidence type="ECO:0000256" key="16">
    <source>
        <dbReference type="PIRSR" id="PIRSR000185-1"/>
    </source>
</evidence>
<dbReference type="SMART" id="SM00839">
    <property type="entry name" value="ELFV_dehydrog"/>
    <property type="match status" value="1"/>
</dbReference>
<comment type="pathway">
    <text evidence="2">Energy metabolism; oxidative phosphorylation.</text>
</comment>
<dbReference type="InterPro" id="IPR050724">
    <property type="entry name" value="Glu_Leu_Phe_Val_DH"/>
</dbReference>
<dbReference type="InterPro" id="IPR006095">
    <property type="entry name" value="Glu/Leu/Phe/Val/Trp_DH"/>
</dbReference>
<dbReference type="FunFam" id="3.40.50.10860:FF:000002">
    <property type="entry name" value="Glutamate dehydrogenase"/>
    <property type="match status" value="1"/>
</dbReference>
<dbReference type="InterPro" id="IPR006096">
    <property type="entry name" value="Glu/Leu/Phe/Val/Trp_DH_C"/>
</dbReference>
<dbReference type="SUPFAM" id="SSF81427">
    <property type="entry name" value="Mitochondrial cytochrome c oxidase subunit VIIc (aka VIIIa)"/>
    <property type="match status" value="1"/>
</dbReference>
<dbReference type="GO" id="GO:0005743">
    <property type="term" value="C:mitochondrial inner membrane"/>
    <property type="evidence" value="ECO:0007669"/>
    <property type="project" value="UniProtKB-SubCell"/>
</dbReference>
<dbReference type="InterPro" id="IPR014362">
    <property type="entry name" value="Glu_DH"/>
</dbReference>
<dbReference type="InterPro" id="IPR036291">
    <property type="entry name" value="NAD(P)-bd_dom_sf"/>
</dbReference>
<feature type="binding site" evidence="17">
    <location>
        <position position="231"/>
    </location>
    <ligand>
        <name>NAD(+)</name>
        <dbReference type="ChEBI" id="CHEBI:57540"/>
    </ligand>
</feature>
<keyword evidence="11 15" id="KW-0560">Oxidoreductase</keyword>
<keyword evidence="7" id="KW-0999">Mitochondrion inner membrane</keyword>
<dbReference type="Gene3D" id="1.10.285.10">
    <property type="entry name" value="Glutamate Dehydrogenase, chain A, domain 3"/>
    <property type="match status" value="2"/>
</dbReference>
<dbReference type="GO" id="GO:0004354">
    <property type="term" value="F:glutamate dehydrogenase (NADP+) activity"/>
    <property type="evidence" value="ECO:0007669"/>
    <property type="project" value="UniProtKB-EC"/>
</dbReference>
<feature type="binding site" evidence="17">
    <location>
        <position position="78"/>
    </location>
    <ligand>
        <name>substrate</name>
    </ligand>
</feature>
<dbReference type="FunFam" id="4.10.49.10:FF:000001">
    <property type="entry name" value="Cytochrome c oxidase subunit 7C"/>
    <property type="match status" value="1"/>
</dbReference>
<comment type="subunit">
    <text evidence="5">Homohexamer.</text>
</comment>
<comment type="catalytic activity">
    <reaction evidence="14">
        <text>L-glutamate + NADP(+) + H2O = 2-oxoglutarate + NH4(+) + NADPH + H(+)</text>
        <dbReference type="Rhea" id="RHEA:11612"/>
        <dbReference type="ChEBI" id="CHEBI:15377"/>
        <dbReference type="ChEBI" id="CHEBI:15378"/>
        <dbReference type="ChEBI" id="CHEBI:16810"/>
        <dbReference type="ChEBI" id="CHEBI:28938"/>
        <dbReference type="ChEBI" id="CHEBI:29985"/>
        <dbReference type="ChEBI" id="CHEBI:57783"/>
        <dbReference type="ChEBI" id="CHEBI:58349"/>
        <dbReference type="EC" id="1.4.1.4"/>
    </reaction>
</comment>
<evidence type="ECO:0000256" key="7">
    <source>
        <dbReference type="ARBA" id="ARBA00022792"/>
    </source>
</evidence>
<evidence type="ECO:0000256" key="10">
    <source>
        <dbReference type="ARBA" id="ARBA00022989"/>
    </source>
</evidence>
<feature type="site" description="Important for catalysis" evidence="18">
    <location>
        <position position="154"/>
    </location>
</feature>
<dbReference type="InterPro" id="IPR036636">
    <property type="entry name" value="COX7C/Cox8_sf"/>
</dbReference>
<evidence type="ECO:0000256" key="18">
    <source>
        <dbReference type="PIRSR" id="PIRSR000185-3"/>
    </source>
</evidence>
<dbReference type="InterPro" id="IPR046346">
    <property type="entry name" value="Aminoacid_DH-like_N_sf"/>
</dbReference>
<evidence type="ECO:0000256" key="11">
    <source>
        <dbReference type="ARBA" id="ARBA00023002"/>
    </source>
</evidence>
<gene>
    <name evidence="22" type="ORF">R9X50_00137200</name>
</gene>
<keyword evidence="9" id="KW-0809">Transit peptide</keyword>
<keyword evidence="10 20" id="KW-1133">Transmembrane helix</keyword>
<dbReference type="AlphaFoldDB" id="A0AAQ3R2S6"/>
<evidence type="ECO:0000256" key="19">
    <source>
        <dbReference type="RuleBase" id="RU004417"/>
    </source>
</evidence>
<dbReference type="GO" id="GO:0006537">
    <property type="term" value="P:glutamate biosynthetic process"/>
    <property type="evidence" value="ECO:0007669"/>
    <property type="project" value="TreeGrafter"/>
</dbReference>
<dbReference type="GO" id="GO:0045277">
    <property type="term" value="C:respiratory chain complex IV"/>
    <property type="evidence" value="ECO:0007669"/>
    <property type="project" value="InterPro"/>
</dbReference>
<keyword evidence="23" id="KW-1185">Reference proteome</keyword>
<evidence type="ECO:0000256" key="5">
    <source>
        <dbReference type="ARBA" id="ARBA00011643"/>
    </source>
</evidence>
<dbReference type="InterPro" id="IPR033922">
    <property type="entry name" value="NAD_bind_Glu_DH"/>
</dbReference>
<evidence type="ECO:0000256" key="2">
    <source>
        <dbReference type="ARBA" id="ARBA00004673"/>
    </source>
</evidence>